<dbReference type="InterPro" id="IPR038986">
    <property type="entry name" value="Clr2"/>
</dbReference>
<dbReference type="PANTHER" id="PTHR38046:SF1">
    <property type="entry name" value="CRYPTIC LOCI REGULATOR 2"/>
    <property type="match status" value="1"/>
</dbReference>
<dbReference type="InterPro" id="IPR031915">
    <property type="entry name" value="Clr2_N"/>
</dbReference>
<dbReference type="OMA" id="RSPMEFC"/>
<protein>
    <recommendedName>
        <fullName evidence="2">Cryptic loci regulator 2 N-terminal domain-containing protein</fullName>
    </recommendedName>
</protein>
<dbReference type="GO" id="GO:0030466">
    <property type="term" value="P:silent mating-type cassette heterochromatin formation"/>
    <property type="evidence" value="ECO:0007669"/>
    <property type="project" value="TreeGrafter"/>
</dbReference>
<dbReference type="Proteomes" id="UP000184267">
    <property type="component" value="Unassembled WGS sequence"/>
</dbReference>
<evidence type="ECO:0000313" key="4">
    <source>
        <dbReference type="Proteomes" id="UP000184267"/>
    </source>
</evidence>
<dbReference type="AlphaFoldDB" id="A0A1M2VS29"/>
<organism evidence="3 4">
    <name type="scientific">Trametes pubescens</name>
    <name type="common">White-rot fungus</name>
    <dbReference type="NCBI Taxonomy" id="154538"/>
    <lineage>
        <taxon>Eukaryota</taxon>
        <taxon>Fungi</taxon>
        <taxon>Dikarya</taxon>
        <taxon>Basidiomycota</taxon>
        <taxon>Agaricomycotina</taxon>
        <taxon>Agaricomycetes</taxon>
        <taxon>Polyporales</taxon>
        <taxon>Polyporaceae</taxon>
        <taxon>Trametes</taxon>
    </lineage>
</organism>
<dbReference type="PANTHER" id="PTHR38046">
    <property type="entry name" value="CRYPTIC LOCI REGULATOR 2"/>
    <property type="match status" value="1"/>
</dbReference>
<name>A0A1M2VS29_TRAPU</name>
<dbReference type="EMBL" id="MNAD01000776">
    <property type="protein sequence ID" value="OJT10414.1"/>
    <property type="molecule type" value="Genomic_DNA"/>
</dbReference>
<dbReference type="OrthoDB" id="2421327at2759"/>
<dbReference type="Pfam" id="PF16761">
    <property type="entry name" value="Clr2_transil"/>
    <property type="match status" value="1"/>
</dbReference>
<sequence>MECLIRMPHYEALRREKTVFIVLPTDESESDADAGRAPTQTTRTRDAQGLVNYYEPADEGMDRRWREKLGRFIYDHVVKPDMARQGTRPRSNPDKVYLANFPANYTFWVQKKGHPHDPRKDHYLYGSRFVPHFRSPMEFCLHLVWLLDGQPMKAHGRPDCRCRYCDGSVKQAEISSAFGFYHPSNRDKDHKDKDRDGDGKPKPKTQRTVPSTTIPFKDYTKLNQASAS</sequence>
<evidence type="ECO:0000256" key="1">
    <source>
        <dbReference type="SAM" id="MobiDB-lite"/>
    </source>
</evidence>
<accession>A0A1M2VS29</accession>
<reference evidence="3 4" key="1">
    <citation type="submission" date="2016-10" db="EMBL/GenBank/DDBJ databases">
        <title>Genome sequence of the basidiomycete white-rot fungus Trametes pubescens.</title>
        <authorList>
            <person name="Makela M.R."/>
            <person name="Granchi Z."/>
            <person name="Peng M."/>
            <person name="De Vries R.P."/>
            <person name="Grigoriev I."/>
            <person name="Riley R."/>
            <person name="Hilden K."/>
        </authorList>
    </citation>
    <scope>NUCLEOTIDE SEQUENCE [LARGE SCALE GENOMIC DNA]</scope>
    <source>
        <strain evidence="3 4">FBCC735</strain>
    </source>
</reference>
<comment type="caution">
    <text evidence="3">The sequence shown here is derived from an EMBL/GenBank/DDBJ whole genome shotgun (WGS) entry which is preliminary data.</text>
</comment>
<feature type="compositionally biased region" description="Basic and acidic residues" evidence="1">
    <location>
        <begin position="184"/>
        <end position="201"/>
    </location>
</feature>
<gene>
    <name evidence="3" type="ORF">TRAPUB_13013</name>
</gene>
<dbReference type="GO" id="GO:0031934">
    <property type="term" value="C:mating-type region heterochromatin"/>
    <property type="evidence" value="ECO:0007669"/>
    <property type="project" value="TreeGrafter"/>
</dbReference>
<proteinExistence type="predicted"/>
<feature type="region of interest" description="Disordered" evidence="1">
    <location>
        <begin position="180"/>
        <end position="216"/>
    </location>
</feature>
<dbReference type="GO" id="GO:0033553">
    <property type="term" value="C:rDNA heterochromatin"/>
    <property type="evidence" value="ECO:0007669"/>
    <property type="project" value="TreeGrafter"/>
</dbReference>
<dbReference type="GO" id="GO:0070824">
    <property type="term" value="C:SHREC complex"/>
    <property type="evidence" value="ECO:0007669"/>
    <property type="project" value="InterPro"/>
</dbReference>
<dbReference type="STRING" id="154538.A0A1M2VS29"/>
<evidence type="ECO:0000313" key="3">
    <source>
        <dbReference type="EMBL" id="OJT10414.1"/>
    </source>
</evidence>
<evidence type="ECO:0000259" key="2">
    <source>
        <dbReference type="Pfam" id="PF16761"/>
    </source>
</evidence>
<feature type="domain" description="Cryptic loci regulator 2 N-terminal" evidence="2">
    <location>
        <begin position="98"/>
        <end position="165"/>
    </location>
</feature>
<keyword evidence="4" id="KW-1185">Reference proteome</keyword>